<dbReference type="EMBL" id="WNZW01000021">
    <property type="protein sequence ID" value="MUG48134.1"/>
    <property type="molecule type" value="Genomic_DNA"/>
</dbReference>
<dbReference type="AlphaFoldDB" id="A0A7X3CQP2"/>
<gene>
    <name evidence="1" type="ORF">GNP95_24640</name>
</gene>
<evidence type="ECO:0000313" key="2">
    <source>
        <dbReference type="Proteomes" id="UP000447876"/>
    </source>
</evidence>
<reference evidence="1 2" key="1">
    <citation type="submission" date="2019-11" db="EMBL/GenBank/DDBJ databases">
        <title>Draft genome sequences of five Paenibacillus species of dairy origin.</title>
        <authorList>
            <person name="Olajide A.M."/>
            <person name="Chen S."/>
            <person name="Lapointe G."/>
        </authorList>
    </citation>
    <scope>NUCLEOTIDE SEQUENCE [LARGE SCALE GENOMIC DNA]</scope>
    <source>
        <strain evidence="1 2">12CR55</strain>
    </source>
</reference>
<dbReference type="Pfam" id="PF10704">
    <property type="entry name" value="DUF2508"/>
    <property type="match status" value="1"/>
</dbReference>
<evidence type="ECO:0000313" key="1">
    <source>
        <dbReference type="EMBL" id="MUG48134.1"/>
    </source>
</evidence>
<accession>A0A7X3CQP2</accession>
<dbReference type="InterPro" id="IPR019644">
    <property type="entry name" value="DUF2508"/>
</dbReference>
<dbReference type="RefSeq" id="WP_330163613.1">
    <property type="nucleotide sequence ID" value="NZ_WNZW01000021.1"/>
</dbReference>
<protein>
    <submittedName>
        <fullName evidence="1">DUF2508 family protein</fullName>
    </submittedName>
</protein>
<sequence length="98" mass="11889">MKLRQWLLSRKKMRQYDNELEYKEQLYREVMKARRQWEQAYCALQEAVGADEVDIAIYTLEAAERRYQVHLKAAKQANVVWEPFQFGSYSKDGFYLRD</sequence>
<organism evidence="1 2">
    <name type="scientific">Paenibacillus woosongensis</name>
    <dbReference type="NCBI Taxonomy" id="307580"/>
    <lineage>
        <taxon>Bacteria</taxon>
        <taxon>Bacillati</taxon>
        <taxon>Bacillota</taxon>
        <taxon>Bacilli</taxon>
        <taxon>Bacillales</taxon>
        <taxon>Paenibacillaceae</taxon>
        <taxon>Paenibacillus</taxon>
    </lineage>
</organism>
<dbReference type="Proteomes" id="UP000447876">
    <property type="component" value="Unassembled WGS sequence"/>
</dbReference>
<comment type="caution">
    <text evidence="1">The sequence shown here is derived from an EMBL/GenBank/DDBJ whole genome shotgun (WGS) entry which is preliminary data.</text>
</comment>
<name>A0A7X3CQP2_9BACL</name>
<proteinExistence type="predicted"/>